<protein>
    <submittedName>
        <fullName evidence="2">Uncharacterized protein</fullName>
    </submittedName>
</protein>
<feature type="transmembrane region" description="Helical" evidence="1">
    <location>
        <begin position="12"/>
        <end position="32"/>
    </location>
</feature>
<evidence type="ECO:0000313" key="3">
    <source>
        <dbReference type="Proteomes" id="UP000078503"/>
    </source>
</evidence>
<feature type="transmembrane region" description="Helical" evidence="1">
    <location>
        <begin position="76"/>
        <end position="95"/>
    </location>
</feature>
<feature type="transmembrane region" description="Helical" evidence="1">
    <location>
        <begin position="44"/>
        <end position="64"/>
    </location>
</feature>
<dbReference type="OrthoDB" id="5916832at2"/>
<organism evidence="2 3">
    <name type="scientific">Photobacterium jeanii</name>
    <dbReference type="NCBI Taxonomy" id="858640"/>
    <lineage>
        <taxon>Bacteria</taxon>
        <taxon>Pseudomonadati</taxon>
        <taxon>Pseudomonadota</taxon>
        <taxon>Gammaproteobacteria</taxon>
        <taxon>Vibrionales</taxon>
        <taxon>Vibrionaceae</taxon>
        <taxon>Photobacterium</taxon>
    </lineage>
</organism>
<name>A0A178KQD0_9GAMM</name>
<proteinExistence type="predicted"/>
<sequence length="117" mass="13497">MFKDKFCKWPKLLRVFVILSLLPPAFVFILVQQQLAPSLALNDVLLMVGGFNVVLILWGVLLKIRSRKYWYRNYHIGKTLMLALIPILASCYVSFSEMPESQVVKQEQVRSVEIAIN</sequence>
<reference evidence="2 3" key="1">
    <citation type="submission" date="2016-03" db="EMBL/GenBank/DDBJ databases">
        <title>Photobacterium proteolyticum sp. nov. a protease producing bacterium isolated from ocean sediments of Laizhou Bay.</title>
        <authorList>
            <person name="Li Y."/>
        </authorList>
    </citation>
    <scope>NUCLEOTIDE SEQUENCE [LARGE SCALE GENOMIC DNA]</scope>
    <source>
        <strain evidence="2 3">R-40508</strain>
    </source>
</reference>
<comment type="caution">
    <text evidence="2">The sequence shown here is derived from an EMBL/GenBank/DDBJ whole genome shotgun (WGS) entry which is preliminary data.</text>
</comment>
<keyword evidence="1" id="KW-0812">Transmembrane</keyword>
<dbReference type="EMBL" id="LVHF01000012">
    <property type="protein sequence ID" value="OAN18762.1"/>
    <property type="molecule type" value="Genomic_DNA"/>
</dbReference>
<dbReference type="Proteomes" id="UP000078503">
    <property type="component" value="Unassembled WGS sequence"/>
</dbReference>
<dbReference type="STRING" id="858640.A3K86_01860"/>
<accession>A0A178KQD0</accession>
<dbReference type="AlphaFoldDB" id="A0A178KQD0"/>
<evidence type="ECO:0000313" key="2">
    <source>
        <dbReference type="EMBL" id="OAN18762.1"/>
    </source>
</evidence>
<keyword evidence="1" id="KW-1133">Transmembrane helix</keyword>
<keyword evidence="1" id="KW-0472">Membrane</keyword>
<gene>
    <name evidence="2" type="ORF">A3K86_01860</name>
</gene>
<keyword evidence="3" id="KW-1185">Reference proteome</keyword>
<evidence type="ECO:0000256" key="1">
    <source>
        <dbReference type="SAM" id="Phobius"/>
    </source>
</evidence>